<proteinExistence type="predicted"/>
<evidence type="ECO:0000256" key="1">
    <source>
        <dbReference type="SAM" id="SignalP"/>
    </source>
</evidence>
<comment type="caution">
    <text evidence="3">The sequence shown here is derived from an EMBL/GenBank/DDBJ whole genome shotgun (WGS) entry which is preliminary data.</text>
</comment>
<dbReference type="PANTHER" id="PTHR37089:SF4">
    <property type="entry name" value="EXPORTED PROTEIN"/>
    <property type="match status" value="1"/>
</dbReference>
<keyword evidence="1" id="KW-0732">Signal</keyword>
<accession>A0ABX1DN80</accession>
<feature type="domain" description="Spore coat protein U/FanG" evidence="2">
    <location>
        <begin position="188"/>
        <end position="316"/>
    </location>
</feature>
<dbReference type="InterPro" id="IPR053167">
    <property type="entry name" value="Spore_coat_component"/>
</dbReference>
<organism evidence="3 4">
    <name type="scientific">Brucella haematophila</name>
    <dbReference type="NCBI Taxonomy" id="419474"/>
    <lineage>
        <taxon>Bacteria</taxon>
        <taxon>Pseudomonadati</taxon>
        <taxon>Pseudomonadota</taxon>
        <taxon>Alphaproteobacteria</taxon>
        <taxon>Hyphomicrobiales</taxon>
        <taxon>Brucellaceae</taxon>
        <taxon>Brucella/Ochrobactrum group</taxon>
        <taxon>Brucella</taxon>
    </lineage>
</organism>
<dbReference type="Pfam" id="PF05229">
    <property type="entry name" value="SCPU"/>
    <property type="match status" value="2"/>
</dbReference>
<dbReference type="InterPro" id="IPR036937">
    <property type="entry name" value="Adhesion_dom_fimbrial_sf"/>
</dbReference>
<dbReference type="SMART" id="SM00972">
    <property type="entry name" value="SCPU"/>
    <property type="match status" value="2"/>
</dbReference>
<dbReference type="Gene3D" id="2.60.40.1090">
    <property type="entry name" value="Fimbrial-type adhesion domain"/>
    <property type="match status" value="1"/>
</dbReference>
<evidence type="ECO:0000313" key="3">
    <source>
        <dbReference type="EMBL" id="NKC03881.1"/>
    </source>
</evidence>
<dbReference type="InterPro" id="IPR007893">
    <property type="entry name" value="Spore_coat_U/FanG"/>
</dbReference>
<keyword evidence="4" id="KW-1185">Reference proteome</keyword>
<dbReference type="PANTHER" id="PTHR37089">
    <property type="entry name" value="PROTEIN U-RELATED"/>
    <property type="match status" value="1"/>
</dbReference>
<feature type="domain" description="Spore coat protein U/FanG" evidence="2">
    <location>
        <begin position="20"/>
        <end position="157"/>
    </location>
</feature>
<reference evidence="3 4" key="1">
    <citation type="submission" date="2020-03" db="EMBL/GenBank/DDBJ databases">
        <title>Whole genome sequencing of clinical and environmental type strains of Ochrobactrum.</title>
        <authorList>
            <person name="Dharne M."/>
        </authorList>
    </citation>
    <scope>NUCLEOTIDE SEQUENCE [LARGE SCALE GENOMIC DNA]</scope>
    <source>
        <strain evidence="3 4">CIP 109452</strain>
    </source>
</reference>
<dbReference type="Proteomes" id="UP000704467">
    <property type="component" value="Unassembled WGS sequence"/>
</dbReference>
<evidence type="ECO:0000313" key="4">
    <source>
        <dbReference type="Proteomes" id="UP000704467"/>
    </source>
</evidence>
<dbReference type="EMBL" id="JAAVLN010000002">
    <property type="protein sequence ID" value="NKC03881.1"/>
    <property type="molecule type" value="Genomic_DNA"/>
</dbReference>
<feature type="chain" id="PRO_5046128710" evidence="1">
    <location>
        <begin position="25"/>
        <end position="319"/>
    </location>
</feature>
<protein>
    <submittedName>
        <fullName evidence="3">Spore coat protein U domain-containing protein</fullName>
    </submittedName>
</protein>
<keyword evidence="3" id="KW-0167">Capsid protein</keyword>
<keyword evidence="3" id="KW-0946">Virion</keyword>
<evidence type="ECO:0000259" key="2">
    <source>
        <dbReference type="Pfam" id="PF05229"/>
    </source>
</evidence>
<dbReference type="RefSeq" id="WP_138786112.1">
    <property type="nucleotide sequence ID" value="NZ_JBHEEQ010000009.1"/>
</dbReference>
<name>A0ABX1DN80_9HYPH</name>
<gene>
    <name evidence="3" type="ORF">HED55_13220</name>
</gene>
<sequence length="319" mass="33182">MRFYRIVACALFNLLIFLPSWTYAQTCSFSVTNVNFGTVNLLAGGAVDTTATLSVNCSNTLTVSLFLRVCPNINAGSGGSSGGLRTMLSGSNTLTYQLYSDTARSVPWGSVTNTTLGSPPPIDMTLLPLTSTSATRTIYGRILSGQAATPGGAYLSTFSGAQTRFNYASYLLVAPACTAMTDNPTQPSFNVTANVDRTCTVSATSINFGNHGVLTSNVDATGTLSVSCTTNLPYSVSLNGGLSNTTPTQRRMTLGSNAVIYGLYTNAARSIPWGNTTGQIVTGTGTGTAQSLTVYGRVAPQTTPAPGTYSDTVVVTVSY</sequence>
<feature type="signal peptide" evidence="1">
    <location>
        <begin position="1"/>
        <end position="24"/>
    </location>
</feature>